<dbReference type="Proteomes" id="UP000658793">
    <property type="component" value="Unassembled WGS sequence"/>
</dbReference>
<evidence type="ECO:0000313" key="3">
    <source>
        <dbReference type="Proteomes" id="UP000658793"/>
    </source>
</evidence>
<feature type="signal peptide" evidence="1">
    <location>
        <begin position="1"/>
        <end position="21"/>
    </location>
</feature>
<keyword evidence="1" id="KW-0732">Signal</keyword>
<organism evidence="2 3">
    <name type="scientific">Flavobacterium palustre</name>
    <dbReference type="NCBI Taxonomy" id="1476463"/>
    <lineage>
        <taxon>Bacteria</taxon>
        <taxon>Pseudomonadati</taxon>
        <taxon>Bacteroidota</taxon>
        <taxon>Flavobacteriia</taxon>
        <taxon>Flavobacteriales</taxon>
        <taxon>Flavobacteriaceae</taxon>
        <taxon>Flavobacterium</taxon>
    </lineage>
</organism>
<evidence type="ECO:0008006" key="4">
    <source>
        <dbReference type="Google" id="ProtNLM"/>
    </source>
</evidence>
<feature type="chain" id="PRO_5045086979" description="DUF5689 domain-containing protein" evidence="1">
    <location>
        <begin position="22"/>
        <end position="297"/>
    </location>
</feature>
<proteinExistence type="predicted"/>
<gene>
    <name evidence="2" type="ORF">GCM10008015_00800</name>
</gene>
<sequence length="297" mass="32262">MKKIQHIITILCLLFLLPCCENDGGDSKISTQKGALPNIQKLTDSDSFIDLVAVQNNQEINLGFSVDLAIGKISSMNIIGLYIKSDGTIIKATLAENITTFPVTFNLNRNDLYDAFENLNTSEDFATGDQLIISADITLKDGTVLKIMNDDGTNNFSSNIATSNLYKVFQTYNVSCPSDLGGTYSVLTSGESTDSGVVTNNPVTNHPYTVTITDNGGGNYTISDSFGGLYIYWYDIYGLTFDVESDFTDICGSISSEFEDPFGSIVNYTGTVNPNGTISIHWTNDFGDFGDSILTKI</sequence>
<keyword evidence="3" id="KW-1185">Reference proteome</keyword>
<evidence type="ECO:0000313" key="2">
    <source>
        <dbReference type="EMBL" id="GGA63745.1"/>
    </source>
</evidence>
<evidence type="ECO:0000256" key="1">
    <source>
        <dbReference type="SAM" id="SignalP"/>
    </source>
</evidence>
<protein>
    <recommendedName>
        <fullName evidence="4">DUF5689 domain-containing protein</fullName>
    </recommendedName>
</protein>
<dbReference type="RefSeq" id="WP_188491346.1">
    <property type="nucleotide sequence ID" value="NZ_BMGA01000001.1"/>
</dbReference>
<reference evidence="3" key="1">
    <citation type="journal article" date="2019" name="Int. J. Syst. Evol. Microbiol.">
        <title>The Global Catalogue of Microorganisms (GCM) 10K type strain sequencing project: providing services to taxonomists for standard genome sequencing and annotation.</title>
        <authorList>
            <consortium name="The Broad Institute Genomics Platform"/>
            <consortium name="The Broad Institute Genome Sequencing Center for Infectious Disease"/>
            <person name="Wu L."/>
            <person name="Ma J."/>
        </authorList>
    </citation>
    <scope>NUCLEOTIDE SEQUENCE [LARGE SCALE GENOMIC DNA]</scope>
    <source>
        <strain evidence="3">CGMCC 1.12811</strain>
    </source>
</reference>
<name>A0ABQ1H835_9FLAO</name>
<dbReference type="EMBL" id="BMGA01000001">
    <property type="protein sequence ID" value="GGA63745.1"/>
    <property type="molecule type" value="Genomic_DNA"/>
</dbReference>
<comment type="caution">
    <text evidence="2">The sequence shown here is derived from an EMBL/GenBank/DDBJ whole genome shotgun (WGS) entry which is preliminary data.</text>
</comment>
<accession>A0ABQ1H835</accession>